<organism evidence="1">
    <name type="scientific">uncultured bacterium fosmid pJB92C9</name>
    <dbReference type="NCBI Taxonomy" id="1478074"/>
    <lineage>
        <taxon>Bacteria</taxon>
        <taxon>environmental samples</taxon>
    </lineage>
</organism>
<sequence>MGQYLIGNILEKHYYSGHNPHYTFVKVTEVHDEYLVCVKIGTRVVKSEDTQSKWKTVYAPDPNREIGGPFRIKLGYYNFGPGARMKDIPISWNSFMRRYEPWNDSSVNDTFTNSWAD</sequence>
<accession>A0A0H3UA33</accession>
<dbReference type="AlphaFoldDB" id="A0A0H3UA33"/>
<evidence type="ECO:0000313" key="1">
    <source>
        <dbReference type="EMBL" id="AIF26793.1"/>
    </source>
</evidence>
<dbReference type="EMBL" id="KF540246">
    <property type="protein sequence ID" value="AIF26793.1"/>
    <property type="molecule type" value="Genomic_DNA"/>
</dbReference>
<reference evidence="1" key="1">
    <citation type="submission" date="2013-08" db="EMBL/GenBank/DDBJ databases">
        <title>Comparison of modified E. coli strains.</title>
        <authorList>
            <person name="Juergensen J."/>
            <person name="Bonge A."/>
            <person name="Streit W.R."/>
        </authorList>
    </citation>
    <scope>NUCLEOTIDE SEQUENCE</scope>
</reference>
<protein>
    <submittedName>
        <fullName evidence="1">Uncharacterized protein</fullName>
    </submittedName>
</protein>
<name>A0A0H3UA33_9BACT</name>
<proteinExistence type="predicted"/>